<feature type="region of interest" description="Disordered" evidence="1">
    <location>
        <begin position="1"/>
        <end position="52"/>
    </location>
</feature>
<dbReference type="Proteomes" id="UP001244207">
    <property type="component" value="Unassembled WGS sequence"/>
</dbReference>
<protein>
    <submittedName>
        <fullName evidence="2">Uncharacterized protein</fullName>
    </submittedName>
</protein>
<organism evidence="2 3">
    <name type="scientific">Glomerella acutata</name>
    <name type="common">Colletotrichum acutatum</name>
    <dbReference type="NCBI Taxonomy" id="27357"/>
    <lineage>
        <taxon>Eukaryota</taxon>
        <taxon>Fungi</taxon>
        <taxon>Dikarya</taxon>
        <taxon>Ascomycota</taxon>
        <taxon>Pezizomycotina</taxon>
        <taxon>Sordariomycetes</taxon>
        <taxon>Hypocreomycetidae</taxon>
        <taxon>Glomerellales</taxon>
        <taxon>Glomerellaceae</taxon>
        <taxon>Colletotrichum</taxon>
        <taxon>Colletotrichum acutatum species complex</taxon>
    </lineage>
</organism>
<accession>A0AAD9D390</accession>
<dbReference type="EMBL" id="JAHMHS010000002">
    <property type="protein sequence ID" value="KAK1731425.1"/>
    <property type="molecule type" value="Genomic_DNA"/>
</dbReference>
<dbReference type="RefSeq" id="XP_060371480.1">
    <property type="nucleotide sequence ID" value="XM_060509897.1"/>
</dbReference>
<dbReference type="GeneID" id="85393796"/>
<dbReference type="AlphaFoldDB" id="A0AAD9D390"/>
<reference evidence="2" key="1">
    <citation type="submission" date="2021-12" db="EMBL/GenBank/DDBJ databases">
        <title>Comparative genomics, transcriptomics and evolutionary studies reveal genomic signatures of adaptation to plant cell wall in hemibiotrophic fungi.</title>
        <authorList>
            <consortium name="DOE Joint Genome Institute"/>
            <person name="Baroncelli R."/>
            <person name="Diaz J.F."/>
            <person name="Benocci T."/>
            <person name="Peng M."/>
            <person name="Battaglia E."/>
            <person name="Haridas S."/>
            <person name="Andreopoulos W."/>
            <person name="Labutti K."/>
            <person name="Pangilinan J."/>
            <person name="Floch G.L."/>
            <person name="Makela M.R."/>
            <person name="Henrissat B."/>
            <person name="Grigoriev I.V."/>
            <person name="Crouch J.A."/>
            <person name="De Vries R.P."/>
            <person name="Sukno S.A."/>
            <person name="Thon M.R."/>
        </authorList>
    </citation>
    <scope>NUCLEOTIDE SEQUENCE</scope>
    <source>
        <strain evidence="2">CBS 112980</strain>
    </source>
</reference>
<proteinExistence type="predicted"/>
<evidence type="ECO:0000313" key="3">
    <source>
        <dbReference type="Proteomes" id="UP001244207"/>
    </source>
</evidence>
<feature type="compositionally biased region" description="Polar residues" evidence="1">
    <location>
        <begin position="8"/>
        <end position="18"/>
    </location>
</feature>
<evidence type="ECO:0000313" key="2">
    <source>
        <dbReference type="EMBL" id="KAK1731425.1"/>
    </source>
</evidence>
<keyword evidence="3" id="KW-1185">Reference proteome</keyword>
<name>A0AAD9D390_GLOAC</name>
<gene>
    <name evidence="2" type="ORF">BDZ83DRAFT_645941</name>
</gene>
<evidence type="ECO:0000256" key="1">
    <source>
        <dbReference type="SAM" id="MobiDB-lite"/>
    </source>
</evidence>
<comment type="caution">
    <text evidence="2">The sequence shown here is derived from an EMBL/GenBank/DDBJ whole genome shotgun (WGS) entry which is preliminary data.</text>
</comment>
<sequence length="188" mass="20520">MAHACDTQRPNGLSSQDLETLKPPRLTSSNRRRIQEHPQGPKCSPGGRGNARHVTTFDSEYHYNTRRRPLVSTICAGQPDNLQSTDAVVTSDNYLSEYTTDRCPVQRIGRPAESVLLKTQDCGGTVAPHYRPISNLLAHLPNHVWRFNASPPTLSMISCGSSGTTPGILGASDSDPPLIFFPLSSVRV</sequence>